<dbReference type="InterPro" id="IPR016024">
    <property type="entry name" value="ARM-type_fold"/>
</dbReference>
<feature type="region of interest" description="Disordered" evidence="8">
    <location>
        <begin position="3010"/>
        <end position="3030"/>
    </location>
</feature>
<feature type="region of interest" description="Disordered" evidence="8">
    <location>
        <begin position="2373"/>
        <end position="2451"/>
    </location>
</feature>
<dbReference type="SMART" id="SM00165">
    <property type="entry name" value="UBA"/>
    <property type="match status" value="1"/>
</dbReference>
<feature type="region of interest" description="Disordered" evidence="8">
    <location>
        <begin position="2039"/>
        <end position="2058"/>
    </location>
</feature>
<dbReference type="InterPro" id="IPR009060">
    <property type="entry name" value="UBA-like_sf"/>
</dbReference>
<dbReference type="InterPro" id="IPR015940">
    <property type="entry name" value="UBA"/>
</dbReference>
<dbReference type="Gene3D" id="3.90.1750.10">
    <property type="entry name" value="Hect, E3 ligase catalytic domains"/>
    <property type="match status" value="1"/>
</dbReference>
<dbReference type="SMART" id="SM00119">
    <property type="entry name" value="HECTc"/>
    <property type="match status" value="1"/>
</dbReference>
<comment type="catalytic activity">
    <reaction evidence="1">
        <text>S-ubiquitinyl-[E2 ubiquitin-conjugating enzyme]-L-cysteine + [acceptor protein]-L-lysine = [E2 ubiquitin-conjugating enzyme]-L-cysteine + N(6)-ubiquitinyl-[acceptor protein]-L-lysine.</text>
        <dbReference type="EC" id="2.3.2.26"/>
    </reaction>
</comment>
<evidence type="ECO:0000256" key="4">
    <source>
        <dbReference type="ARBA" id="ARBA00022679"/>
    </source>
</evidence>
<dbReference type="SUPFAM" id="SSF48371">
    <property type="entry name" value="ARM repeat"/>
    <property type="match status" value="2"/>
</dbReference>
<dbReference type="GO" id="GO:0000209">
    <property type="term" value="P:protein polyubiquitination"/>
    <property type="evidence" value="ECO:0007669"/>
    <property type="project" value="TreeGrafter"/>
</dbReference>
<dbReference type="Gene3D" id="1.25.10.10">
    <property type="entry name" value="Leucine-rich Repeat Variant"/>
    <property type="match status" value="1"/>
</dbReference>
<dbReference type="SUPFAM" id="SSF56204">
    <property type="entry name" value="Hect, E3 ligase catalytic domain"/>
    <property type="match status" value="1"/>
</dbReference>
<comment type="pathway">
    <text evidence="2">Protein modification; protein ubiquitination.</text>
</comment>
<dbReference type="Gene3D" id="1.10.8.10">
    <property type="entry name" value="DNA helicase RuvA subunit, C-terminal domain"/>
    <property type="match status" value="1"/>
</dbReference>
<dbReference type="CDD" id="cd14327">
    <property type="entry name" value="UBA_atUPL1_2_like"/>
    <property type="match status" value="1"/>
</dbReference>
<keyword evidence="4" id="KW-0808">Transferase</keyword>
<dbReference type="Gene3D" id="6.10.250.1630">
    <property type="match status" value="1"/>
</dbReference>
<proteinExistence type="inferred from homology"/>
<dbReference type="PROSITE" id="PS50330">
    <property type="entry name" value="UIM"/>
    <property type="match status" value="1"/>
</dbReference>
<accession>A0A2Z6PAT9</accession>
<dbReference type="InterPro" id="IPR011989">
    <property type="entry name" value="ARM-like"/>
</dbReference>
<feature type="domain" description="UBA" evidence="9">
    <location>
        <begin position="1293"/>
        <end position="1334"/>
    </location>
</feature>
<evidence type="ECO:0000259" key="10">
    <source>
        <dbReference type="PROSITE" id="PS50237"/>
    </source>
</evidence>
<name>A0A2Z6PAT9_TRISU</name>
<dbReference type="Pfam" id="PF00632">
    <property type="entry name" value="HECT"/>
    <property type="match status" value="1"/>
</dbReference>
<dbReference type="PANTHER" id="PTHR11254">
    <property type="entry name" value="HECT DOMAIN UBIQUITIN-PROTEIN LIGASE"/>
    <property type="match status" value="1"/>
</dbReference>
<dbReference type="GO" id="GO:0005737">
    <property type="term" value="C:cytoplasm"/>
    <property type="evidence" value="ECO:0007669"/>
    <property type="project" value="TreeGrafter"/>
</dbReference>
<evidence type="ECO:0000256" key="1">
    <source>
        <dbReference type="ARBA" id="ARBA00000885"/>
    </source>
</evidence>
<dbReference type="Pfam" id="PF06025">
    <property type="entry name" value="DUF913"/>
    <property type="match status" value="1"/>
</dbReference>
<dbReference type="InterPro" id="IPR035983">
    <property type="entry name" value="Hect_E3_ubiquitin_ligase"/>
</dbReference>
<dbReference type="Gene3D" id="3.30.2160.10">
    <property type="entry name" value="Hect, E3 ligase catalytic domain"/>
    <property type="match status" value="1"/>
</dbReference>
<dbReference type="InterPro" id="IPR025527">
    <property type="entry name" value="HUWE1/Rev1_UBM"/>
</dbReference>
<feature type="region of interest" description="Disordered" evidence="8">
    <location>
        <begin position="2303"/>
        <end position="2328"/>
    </location>
</feature>
<dbReference type="FunFam" id="1.10.8.10:FF:000067">
    <property type="entry name" value="E3 ubiquitin-protein ligase UPL1"/>
    <property type="match status" value="1"/>
</dbReference>
<dbReference type="FunFam" id="3.90.1750.10:FF:000026">
    <property type="entry name" value="E3 ubiquitin-protein ligase HACE1"/>
    <property type="match status" value="1"/>
</dbReference>
<feature type="compositionally biased region" description="Low complexity" evidence="8">
    <location>
        <begin position="3010"/>
        <end position="3025"/>
    </location>
</feature>
<protein>
    <recommendedName>
        <fullName evidence="3">HECT-type E3 ubiquitin transferase</fullName>
        <ecNumber evidence="3">2.3.2.26</ecNumber>
    </recommendedName>
</protein>
<dbReference type="FunFam" id="3.90.1750.10:FF:000003">
    <property type="entry name" value="E3 ubiquitin-protein ligase UPL1"/>
    <property type="match status" value="1"/>
</dbReference>
<organism evidence="11 12">
    <name type="scientific">Trifolium subterraneum</name>
    <name type="common">Subterranean clover</name>
    <dbReference type="NCBI Taxonomy" id="3900"/>
    <lineage>
        <taxon>Eukaryota</taxon>
        <taxon>Viridiplantae</taxon>
        <taxon>Streptophyta</taxon>
        <taxon>Embryophyta</taxon>
        <taxon>Tracheophyta</taxon>
        <taxon>Spermatophyta</taxon>
        <taxon>Magnoliopsida</taxon>
        <taxon>eudicotyledons</taxon>
        <taxon>Gunneridae</taxon>
        <taxon>Pentapetalae</taxon>
        <taxon>rosids</taxon>
        <taxon>fabids</taxon>
        <taxon>Fabales</taxon>
        <taxon>Fabaceae</taxon>
        <taxon>Papilionoideae</taxon>
        <taxon>50 kb inversion clade</taxon>
        <taxon>NPAAA clade</taxon>
        <taxon>Hologalegina</taxon>
        <taxon>IRL clade</taxon>
        <taxon>Trifolieae</taxon>
        <taxon>Trifolium</taxon>
    </lineage>
</organism>
<dbReference type="PROSITE" id="PS50237">
    <property type="entry name" value="HECT"/>
    <property type="match status" value="1"/>
</dbReference>
<reference evidence="12" key="1">
    <citation type="journal article" date="2017" name="Front. Plant Sci.">
        <title>Climate Clever Clovers: New Paradigm to Reduce the Environmental Footprint of Ruminants by Breeding Low Methanogenic Forages Utilizing Haplotype Variation.</title>
        <authorList>
            <person name="Kaur P."/>
            <person name="Appels R."/>
            <person name="Bayer P.E."/>
            <person name="Keeble-Gagnere G."/>
            <person name="Wang J."/>
            <person name="Hirakawa H."/>
            <person name="Shirasawa K."/>
            <person name="Vercoe P."/>
            <person name="Stefanova K."/>
            <person name="Durmic Z."/>
            <person name="Nichols P."/>
            <person name="Revell C."/>
            <person name="Isobe S.N."/>
            <person name="Edwards D."/>
            <person name="Erskine W."/>
        </authorList>
    </citation>
    <scope>NUCLEOTIDE SEQUENCE [LARGE SCALE GENOMIC DNA]</scope>
    <source>
        <strain evidence="12">cv. Daliak</strain>
    </source>
</reference>
<evidence type="ECO:0000256" key="3">
    <source>
        <dbReference type="ARBA" id="ARBA00012485"/>
    </source>
</evidence>
<feature type="compositionally biased region" description="Polar residues" evidence="8">
    <location>
        <begin position="2472"/>
        <end position="2489"/>
    </location>
</feature>
<evidence type="ECO:0000256" key="2">
    <source>
        <dbReference type="ARBA" id="ARBA00004906"/>
    </source>
</evidence>
<feature type="compositionally biased region" description="Basic and acidic residues" evidence="8">
    <location>
        <begin position="1716"/>
        <end position="1732"/>
    </location>
</feature>
<evidence type="ECO:0000313" key="12">
    <source>
        <dbReference type="Proteomes" id="UP000242715"/>
    </source>
</evidence>
<keyword evidence="12" id="KW-1185">Reference proteome</keyword>
<keyword evidence="5 7" id="KW-0833">Ubl conjugation pathway</keyword>
<feature type="region of interest" description="Disordered" evidence="8">
    <location>
        <begin position="2068"/>
        <end position="2115"/>
    </location>
</feature>
<feature type="region of interest" description="Disordered" evidence="8">
    <location>
        <begin position="1716"/>
        <end position="1767"/>
    </location>
</feature>
<dbReference type="SUPFAM" id="SSF46934">
    <property type="entry name" value="UBA-like"/>
    <property type="match status" value="1"/>
</dbReference>
<dbReference type="GO" id="GO:0061630">
    <property type="term" value="F:ubiquitin protein ligase activity"/>
    <property type="evidence" value="ECO:0007669"/>
    <property type="project" value="UniProtKB-EC"/>
</dbReference>
<dbReference type="GO" id="GO:0006511">
    <property type="term" value="P:ubiquitin-dependent protein catabolic process"/>
    <property type="evidence" value="ECO:0007669"/>
    <property type="project" value="TreeGrafter"/>
</dbReference>
<feature type="region of interest" description="Disordered" evidence="8">
    <location>
        <begin position="2842"/>
        <end position="2865"/>
    </location>
</feature>
<feature type="region of interest" description="Disordered" evidence="8">
    <location>
        <begin position="2802"/>
        <end position="2822"/>
    </location>
</feature>
<dbReference type="UniPathway" id="UPA00143"/>
<dbReference type="Pfam" id="PF14377">
    <property type="entry name" value="UBM"/>
    <property type="match status" value="2"/>
</dbReference>
<dbReference type="InterPro" id="IPR010314">
    <property type="entry name" value="E3_Ub_ligase_DUF913"/>
</dbReference>
<feature type="compositionally biased region" description="Polar residues" evidence="8">
    <location>
        <begin position="2252"/>
        <end position="2261"/>
    </location>
</feature>
<dbReference type="InterPro" id="IPR050409">
    <property type="entry name" value="E3_ubiq-protein_ligase"/>
</dbReference>
<dbReference type="OrthoDB" id="8068875at2759"/>
<comment type="similarity">
    <text evidence="6">Belongs to the UPL family. TOM1/PTR1 subfamily.</text>
</comment>
<dbReference type="Proteomes" id="UP000242715">
    <property type="component" value="Unassembled WGS sequence"/>
</dbReference>
<dbReference type="EC" id="2.3.2.26" evidence="3"/>
<feature type="region of interest" description="Disordered" evidence="8">
    <location>
        <begin position="2472"/>
        <end position="2491"/>
    </location>
</feature>
<dbReference type="InterPro" id="IPR003903">
    <property type="entry name" value="UIM_dom"/>
</dbReference>
<feature type="region of interest" description="Disordered" evidence="8">
    <location>
        <begin position="995"/>
        <end position="1022"/>
    </location>
</feature>
<dbReference type="InterPro" id="IPR010309">
    <property type="entry name" value="E3_Ub_ligase_DUF908"/>
</dbReference>
<feature type="domain" description="HECT" evidence="10">
    <location>
        <begin position="3178"/>
        <end position="3462"/>
    </location>
</feature>
<dbReference type="Pfam" id="PF22562">
    <property type="entry name" value="UBA_7"/>
    <property type="match status" value="1"/>
</dbReference>
<dbReference type="Pfam" id="PF06012">
    <property type="entry name" value="DUF908"/>
    <property type="match status" value="1"/>
</dbReference>
<dbReference type="PANTHER" id="PTHR11254:SF398">
    <property type="entry name" value="HECT-TYPE E3 UBIQUITIN TRANSFERASE"/>
    <property type="match status" value="1"/>
</dbReference>
<feature type="active site" description="Glycyl thioester intermediate" evidence="7">
    <location>
        <position position="3462"/>
    </location>
</feature>
<evidence type="ECO:0000256" key="8">
    <source>
        <dbReference type="SAM" id="MobiDB-lite"/>
    </source>
</evidence>
<dbReference type="EMBL" id="DF974189">
    <property type="protein sequence ID" value="GAU46232.1"/>
    <property type="molecule type" value="Genomic_DNA"/>
</dbReference>
<feature type="region of interest" description="Disordered" evidence="8">
    <location>
        <begin position="2252"/>
        <end position="2286"/>
    </location>
</feature>
<gene>
    <name evidence="11" type="ORF">TSUD_244500</name>
</gene>
<dbReference type="PROSITE" id="PS50030">
    <property type="entry name" value="UBA"/>
    <property type="match status" value="1"/>
</dbReference>
<feature type="region of interest" description="Disordered" evidence="8">
    <location>
        <begin position="931"/>
        <end position="954"/>
    </location>
</feature>
<evidence type="ECO:0000313" key="11">
    <source>
        <dbReference type="EMBL" id="GAU46232.1"/>
    </source>
</evidence>
<evidence type="ECO:0000256" key="6">
    <source>
        <dbReference type="ARBA" id="ARBA00034494"/>
    </source>
</evidence>
<sequence length="3508" mass="384987">MTTLRSNWPSRLRQLLSSEGAIGPSIKLDSEPPHKVKSFIEKVIQCPLQDIAIPLSGFRWEYDKGNFHHWRPLLLHFNTYFKTYLSCRNDLTLLDNLEDDSPLPKHAILQILRVMQIILENCPNKSTFDGIEHFKLLLASTDPEILIAALETLSALVKINPSKLHGSSKMVGCGSVNSSLLSLAQGWGSKEEGLGLYSCVMANEKAQNEALSLFPSDVEIGSDQSNYRIGTTLYFEVHGLSVQSEEHSADTIPPGLRVIHIPDLHLRKEDDLSLLKQLIEQYNIPSELRFSLLSRIRYAHAFRSPRICRLYSRICLLSFIVLVQSGDAHDELVSFFANEPEYTNELIRIVRSEETISGSIRTLAMLALGAQLAAYTSSHERARILSGSSSSFAGGNRMILLNVLQKAILSLKNSSDPSTLAFVEALLQFYLLHVVSTSTSGSSIRGSGMVPTFLPLLEDLDPAHVHLVCFAVKTLQKLMDYSSSAVSLFKELGGIELLAQRLWKEVQRVIELVGDNDNMFLTGESSKHSTDQLYSQKRFIKVSLKALGSATYAPANSTRSQYSDANSLPVTLSLIFQNVDKFGGDVYYSAVTVMSEIIHKDPTCFSILHDMGLPDAFLSSVGSELLPSSKALTCIPNGLGAICLNAKGLEAVRESSSLRFLVDIFTSKKYVLAMNEAIVPLANAVEELLRHVSSLRSTGVDIIIEITHKIASFGDENGTGISGKANEGTAMETDAEVKENEGHGCLVGTSCSAAEGISDEQFIQLSVFHLMVLVHRTMENSETCRLFVEKSGIEALLKLLLRPTIAQSSDGMSIALHSTMVFKGFAQHHSTSLAHAFCSSLREHLKKALAGFSEASEPLLLDPRMTNDGGIFSSLFLVEFLLFLAAAKDNRWVSSLLTEFGNGSKDVLEDIGRVHREVLWQIALLENKKQGIEEDGSSSDSPQAEQDASETEEQRINSFRQLLDPLLRRRTSGWSIESQFFDLINLYRDLGRSTGPNMRSSSSNHLHHSGSDDNAETVNKKESDKHRSYYASCCDMVRSLSFHITHLFQELGKVMLLPSRRRDDIVNVSPASKSVGSTLASIALDHMNYGGHVNLSGTEESISTKCRYYGKVIDFIDSMLMERPDSCNPVLLNCLYGRGVIQSVLTTFEATSQLLFAVNRVPASPMDTDDANAKQDDKQDTNNSWIYGSLASYGKLMDHLVTSSFILSSFTKHLLAQPLTNGDTPFPRDPEAFMKVLQSIVLKTVLPVWTHPQFGDCSYEFISAVISIIRHVYSGVEVKNVSGSGGSRITGPPPNETTISTIVEMGFSRSRAEEALRHVGSNSVELAMEWLFSHPEEVQEDDELARALAMSLGNSESDTKDAIPNSNATTTAQQVEDEIVQFPSVDELLSTCTKLLMKEPLAFPVRDLLVMICSQDDGKHRSSVVTFIVDRIKECGLVSSNENYIMLATLFHVLALILNEDTVAREAASKSGLIKIASDLLNQWDSCLDSKEKQQVPKWVTAAFLSLDRLLQVDQKLNSEITEQLKKEVVNSQPASITIDEDRQNKLQSALGGLSMKYADIHEQKRLVEIACSCMKNQLPSDTMHAVLLLCSNLTRNHSVALAFLDAGGLSLLLSLPTSSLFSGYDNVAASIVRHILEDPQTLRQAMESEIKHNLSAVPNRHPNGRVNPRNFLLNLASVISRDPAVFMQAAQSVCQVEMVGERPYIVLLKDKDKVKEKEKEKSKSSEKEKVQSSDGKAGVGHTNTAASGNGHGKLHDSNTKTVKGHRKPSQSFIDVIELLLESVCTFVPPSKDDITPNVLPGTTASSDMDIDVSINKGKGKALATVSDGNETNSQEASASLAKIVFILKLLTEILLMYSSSVHVLLRRDAELSSSRVTYQKSPVGLSMGGIFYHILHNFLPYSRNSKKDKKIDGDWRQKLATRANQFMVAACIRSAEARKRIFSEISSIINEFVDSCHGVKPLGNETLVFVDMINDVLAARTPSGSCISAEATATFIDAGLVKSFTRTLQVLDLDHADSSKVATGIVKALELVSKEHVHSADSNAGKAKPSDLQQPGRIDNIHDMSQSMEMTSQGSRQADQVGPYTGQTYGGSEAVTDDMEHDQDLDGNFPPANEDDYMHDNSEDARDVLGRDNNFPNEAFHVMPVEVFGSRRPGRTTSIYSLLGRTGDTAIPSRHPLLVDPSSTFPPSMGQSDSFLENNSSGLDNIFRSLRSGRHGNRLNLWTDNNPQSGGSNTSVVPQGLEELLVSQLRQRTPENSPNQDLAEAGSHGNVEPSHTQDSGDARPEIPVESNAIQGVSTMAPSIIDNSNDADTRPAGAGEQTNVSNAHSLDVEIQLERNDGAVRDVEAVSQESSGSGATFGESLRSLDVEIGSADGHEYGGERQVSADRVAGDSQAAHTRRANMPSGHFSPVVGRDTPLHSVAEVSENSSRDADQASLAAEQQVNSDAGSGAIDPAFLDALPEELRAEVLSAQQGQVAQPPNVESQNSGDIDPEFLAALPADIRAEVLAQQQAQRLNQSQELEGQPVEMDTVLLTSSDNILANLTPALVAEANMLRERYAHRYSRTLFGMYPRSRRGETSRRSDGIGSGLDAVGGPISSRRSSGAKVVEADGAPLVDTEALHGMIRLFRMVQPLYRGQLQRLLLNLCAHSETRISLVKILMDLLMLDVRRSVGSFGTVEPPYRLYGCQSNVMYSRPQSFDGVPPLLSRRVLETLTYLARNHLYVAKNLLQSRLSHPEIREPNNASDARGKAVMVVEDESNGGYLSIAMLLGLLKQPLYLRSIAHLEQLLNLLDVIIDSAGSKSSQSDKSLIPASKPVSGPQISAVEPEANTASGILTSMADASTTVGDSSKPTPVENNTESESQRVLNNLPQSELRLLCSLLAHEGLSDGAYILVAEVVKKLVAIAPTHCQLFVTELAEAVQNLTSSAMAELHVFSEAMKALLSTTSTHGAAILRVLQALSSLVTSLTDHGDSVTPAALSEVWQINSALEPLWHELSCCISKIESYSESTSEFSTPSRSSSSQPSGAMPPLPAGSQNILPYIESFFVVCEKLHPSQPGVSHDLNIPVISDVENASTSESQQKVSGPAVKVDEKNMAFVRFSEKHRKLLNAFIRQNPGLLEKSFSLMLKVPRFIDFDNKRAHFRSKIKHQHDHHHSPLRISVRRAYVLEDSYNQLRMRPTQDLKGRLTVHFQGEEGIDAGGLTREWYQLLSRVIFDKGALLFTTVGNESTFQPNPNSVYQTEHLSYFKFVGRVVGKALFDGQLLDVHFTRSFYKHILGNDISDVLDLTFSIDADEEKLILYERTEVTDYELIPGGRNIKVTEENKHQYVDLVAEHRLTTAIRPQINAFLEGFSELIPRELISIFNDKELELLISGLPDIDLDDLRANTEYSGYSAASPVIQWFWEVVQDLSKEDKARLLQFVTGTSKVPLEGFSALQGISGSQKFQIHKAYGSPDHLPSAHTCGKPEIYCMFVPYGGGRSVYDPQVVGYLEGEGDERWRVTTKVCGFVL</sequence>
<feature type="compositionally biased region" description="Polar residues" evidence="8">
    <location>
        <begin position="2068"/>
        <end position="2079"/>
    </location>
</feature>
<feature type="compositionally biased region" description="Acidic residues" evidence="8">
    <location>
        <begin position="2096"/>
        <end position="2106"/>
    </location>
</feature>
<evidence type="ECO:0000256" key="5">
    <source>
        <dbReference type="ARBA" id="ARBA00022786"/>
    </source>
</evidence>
<dbReference type="Gene3D" id="3.30.2410.10">
    <property type="entry name" value="Hect, E3 ligase catalytic domain"/>
    <property type="match status" value="1"/>
</dbReference>
<dbReference type="InterPro" id="IPR000569">
    <property type="entry name" value="HECT_dom"/>
</dbReference>
<dbReference type="CDD" id="cd00078">
    <property type="entry name" value="HECTc"/>
    <property type="match status" value="1"/>
</dbReference>
<evidence type="ECO:0000259" key="9">
    <source>
        <dbReference type="PROSITE" id="PS50030"/>
    </source>
</evidence>
<evidence type="ECO:0000256" key="7">
    <source>
        <dbReference type="PROSITE-ProRule" id="PRU00104"/>
    </source>
</evidence>